<organism evidence="2 3">
    <name type="scientific">Clostridium thermosuccinogenes</name>
    <dbReference type="NCBI Taxonomy" id="84032"/>
    <lineage>
        <taxon>Bacteria</taxon>
        <taxon>Bacillati</taxon>
        <taxon>Bacillota</taxon>
        <taxon>Clostridia</taxon>
        <taxon>Eubacteriales</taxon>
        <taxon>Clostridiaceae</taxon>
        <taxon>Clostridium</taxon>
    </lineage>
</organism>
<feature type="region of interest" description="Disordered" evidence="1">
    <location>
        <begin position="25"/>
        <end position="54"/>
    </location>
</feature>
<comment type="caution">
    <text evidence="2">The sequence shown here is derived from an EMBL/GenBank/DDBJ whole genome shotgun (WGS) entry which is preliminary data.</text>
</comment>
<sequence>MAEFCICGSLIIGGSCTNKNCKNKAANSTTSKPARKTNKAEKVTKTARSSSSRRASKCITYNLYDLDKKGENVE</sequence>
<keyword evidence="3" id="KW-1185">Reference proteome</keyword>
<dbReference type="AlphaFoldDB" id="A0A2K2EV49"/>
<evidence type="ECO:0000313" key="3">
    <source>
        <dbReference type="Proteomes" id="UP000236151"/>
    </source>
</evidence>
<dbReference type="KEGG" id="cthd:CDO33_03260"/>
<proteinExistence type="predicted"/>
<name>A0A2K2EV49_9CLOT</name>
<dbReference type="EMBL" id="NIOJ01000062">
    <property type="protein sequence ID" value="PNT95631.1"/>
    <property type="molecule type" value="Genomic_DNA"/>
</dbReference>
<evidence type="ECO:0000256" key="1">
    <source>
        <dbReference type="SAM" id="MobiDB-lite"/>
    </source>
</evidence>
<evidence type="ECO:0000313" key="2">
    <source>
        <dbReference type="EMBL" id="PNT95631.1"/>
    </source>
</evidence>
<accession>A0A2K2EV49</accession>
<gene>
    <name evidence="2" type="ORF">CDQ84_16685</name>
</gene>
<dbReference type="Proteomes" id="UP000236151">
    <property type="component" value="Unassembled WGS sequence"/>
</dbReference>
<dbReference type="RefSeq" id="WP_103082874.1">
    <property type="nucleotide sequence ID" value="NZ_CP021850.1"/>
</dbReference>
<reference evidence="2 3" key="1">
    <citation type="submission" date="2017-06" db="EMBL/GenBank/DDBJ databases">
        <title>Investigating the central metabolism of Clostridium thermosuccinogenes.</title>
        <authorList>
            <person name="Koendjbiharie J.G."/>
            <person name="van Kranenburg R."/>
        </authorList>
    </citation>
    <scope>NUCLEOTIDE SEQUENCE [LARGE SCALE GENOMIC DNA]</scope>
    <source>
        <strain evidence="2 3">DSM 5806</strain>
    </source>
</reference>
<protein>
    <submittedName>
        <fullName evidence="2">Uncharacterized protein</fullName>
    </submittedName>
</protein>